<comment type="caution">
    <text evidence="7">The sequence shown here is derived from an EMBL/GenBank/DDBJ whole genome shotgun (WGS) entry which is preliminary data.</text>
</comment>
<keyword evidence="7" id="KW-0503">Monooxygenase</keyword>
<evidence type="ECO:0000256" key="1">
    <source>
        <dbReference type="ARBA" id="ARBA00004275"/>
    </source>
</evidence>
<evidence type="ECO:0000313" key="8">
    <source>
        <dbReference type="Proteomes" id="UP000667349"/>
    </source>
</evidence>
<comment type="similarity">
    <text evidence="2">Belongs to the ATP-dependent AMP-binding enzyme family.</text>
</comment>
<dbReference type="GO" id="GO:0005777">
    <property type="term" value="C:peroxisome"/>
    <property type="evidence" value="ECO:0007669"/>
    <property type="project" value="UniProtKB-SubCell"/>
</dbReference>
<dbReference type="EMBL" id="JAANHZ010000333">
    <property type="protein sequence ID" value="KAG5312158.1"/>
    <property type="molecule type" value="Genomic_DNA"/>
</dbReference>
<feature type="non-terminal residue" evidence="7">
    <location>
        <position position="550"/>
    </location>
</feature>
<evidence type="ECO:0000259" key="5">
    <source>
        <dbReference type="Pfam" id="PF00501"/>
    </source>
</evidence>
<dbReference type="Proteomes" id="UP000667349">
    <property type="component" value="Unassembled WGS sequence"/>
</dbReference>
<keyword evidence="8" id="KW-1185">Reference proteome</keyword>
<evidence type="ECO:0000313" key="7">
    <source>
        <dbReference type="EMBL" id="KAG5312158.1"/>
    </source>
</evidence>
<proteinExistence type="inferred from homology"/>
<comment type="subcellular location">
    <subcellularLocation>
        <location evidence="1">Peroxisome</location>
    </subcellularLocation>
</comment>
<dbReference type="GO" id="GO:0004497">
    <property type="term" value="F:monooxygenase activity"/>
    <property type="evidence" value="ECO:0007669"/>
    <property type="project" value="UniProtKB-KW"/>
</dbReference>
<evidence type="ECO:0000256" key="4">
    <source>
        <dbReference type="ARBA" id="ARBA00023140"/>
    </source>
</evidence>
<dbReference type="InterPro" id="IPR042099">
    <property type="entry name" value="ANL_N_sf"/>
</dbReference>
<evidence type="ECO:0000256" key="2">
    <source>
        <dbReference type="ARBA" id="ARBA00006432"/>
    </source>
</evidence>
<accession>A0A836EDD2</accession>
<dbReference type="InterPro" id="IPR000873">
    <property type="entry name" value="AMP-dep_synth/lig_dom"/>
</dbReference>
<keyword evidence="7" id="KW-0560">Oxidoreductase</keyword>
<feature type="non-terminal residue" evidence="7">
    <location>
        <position position="1"/>
    </location>
</feature>
<dbReference type="Gene3D" id="3.30.300.30">
    <property type="match status" value="1"/>
</dbReference>
<dbReference type="InterPro" id="IPR025110">
    <property type="entry name" value="AMP-bd_C"/>
</dbReference>
<keyword evidence="4" id="KW-0576">Peroxisome</keyword>
<dbReference type="SUPFAM" id="SSF56801">
    <property type="entry name" value="Acetyl-CoA synthetase-like"/>
    <property type="match status" value="1"/>
</dbReference>
<dbReference type="InterPro" id="IPR045851">
    <property type="entry name" value="AMP-bd_C_sf"/>
</dbReference>
<evidence type="ECO:0000256" key="3">
    <source>
        <dbReference type="ARBA" id="ARBA00022598"/>
    </source>
</evidence>
<dbReference type="Pfam" id="PF00501">
    <property type="entry name" value="AMP-binding"/>
    <property type="match status" value="1"/>
</dbReference>
<organism evidence="7 8">
    <name type="scientific">Acromyrmex insinuator</name>
    <dbReference type="NCBI Taxonomy" id="230686"/>
    <lineage>
        <taxon>Eukaryota</taxon>
        <taxon>Metazoa</taxon>
        <taxon>Ecdysozoa</taxon>
        <taxon>Arthropoda</taxon>
        <taxon>Hexapoda</taxon>
        <taxon>Insecta</taxon>
        <taxon>Pterygota</taxon>
        <taxon>Neoptera</taxon>
        <taxon>Endopterygota</taxon>
        <taxon>Hymenoptera</taxon>
        <taxon>Apocrita</taxon>
        <taxon>Aculeata</taxon>
        <taxon>Formicoidea</taxon>
        <taxon>Formicidae</taxon>
        <taxon>Myrmicinae</taxon>
        <taxon>Acromyrmex</taxon>
    </lineage>
</organism>
<dbReference type="PANTHER" id="PTHR24096:SF149">
    <property type="entry name" value="AMP-BINDING DOMAIN-CONTAINING PROTEIN-RELATED"/>
    <property type="match status" value="1"/>
</dbReference>
<dbReference type="GO" id="GO:0016405">
    <property type="term" value="F:CoA-ligase activity"/>
    <property type="evidence" value="ECO:0007669"/>
    <property type="project" value="TreeGrafter"/>
</dbReference>
<dbReference type="AlphaFoldDB" id="A0A836EDD2"/>
<keyword evidence="3" id="KW-0436">Ligase</keyword>
<reference evidence="7" key="1">
    <citation type="submission" date="2020-02" db="EMBL/GenBank/DDBJ databases">
        <title>Relaxed selection underlies rapid genomic changes in the transitions from sociality to social parasitism in ants.</title>
        <authorList>
            <person name="Bi X."/>
        </authorList>
    </citation>
    <scope>NUCLEOTIDE SEQUENCE</scope>
    <source>
        <strain evidence="7">BGI-DK2013a</strain>
        <tissue evidence="7">Whole body</tissue>
    </source>
</reference>
<sequence length="550" mass="63976">ESNKEINVLSGKEEILHNINIGNMILSAFKSKPNFVGQIDAMTEEQTTYQQMRDNSVKCALWFKQLRCKKNIIAICTKRKILEYIPFLASLYIGAAINSWDKEYMKDNIRIMYFLLEYKPNIIFIDSENYKKLKLIIEIINKIKSIDPPKIVTFDRIEGVDSLESILNNDFDKTEIDTFSCKDMHPMTIIAIMFSPRATGYSNSRLFISKIALMYPSNQEVPVMSSGDIGLWYASLNWNYGVILTVRCIISYVTMIKCSIFSDKNMYETIEKYKVSWIFLESKMCRNMTNTDIRMYDISSLKQLVIDDSTINFREAQQVFHDKFKRLNVSIVQVYSIMNIIFAFQRDNLRLGSSGYVAKNVQLQFSNIESQKILGSNRTGIIWYKLIIKWCSPATCKLPNCYNYRAKKDIEAQLIFKIIEIYFNQWYYTGDYGYYEKDGEIFFIDKVKDLIKYRIFYLSPAKIENTLLQHSAVSEVTVRSVPHIINGQHPVAYVKKKRGAKVTEDELIKFVAQNLPEVYQLRGGLQFKASLPHLPNGKIDRMLVIGDRMI</sequence>
<dbReference type="Gene3D" id="3.40.50.12780">
    <property type="entry name" value="N-terminal domain of ligase-like"/>
    <property type="match status" value="1"/>
</dbReference>
<gene>
    <name evidence="7" type="primary">Luci_3</name>
    <name evidence="7" type="ORF">G6Z75_0010429</name>
</gene>
<evidence type="ECO:0000259" key="6">
    <source>
        <dbReference type="Pfam" id="PF13193"/>
    </source>
</evidence>
<dbReference type="PANTHER" id="PTHR24096">
    <property type="entry name" value="LONG-CHAIN-FATTY-ACID--COA LIGASE"/>
    <property type="match status" value="1"/>
</dbReference>
<feature type="domain" description="AMP-dependent synthetase/ligase" evidence="5">
    <location>
        <begin position="40"/>
        <end position="385"/>
    </location>
</feature>
<feature type="domain" description="AMP-binding enzyme C-terminal" evidence="6">
    <location>
        <begin position="462"/>
        <end position="538"/>
    </location>
</feature>
<dbReference type="Pfam" id="PF13193">
    <property type="entry name" value="AMP-binding_C"/>
    <property type="match status" value="1"/>
</dbReference>
<name>A0A836EDD2_9HYME</name>
<protein>
    <submittedName>
        <fullName evidence="7">LUCI monooxygenase</fullName>
    </submittedName>
</protein>